<keyword evidence="1" id="KW-0812">Transmembrane</keyword>
<feature type="transmembrane region" description="Helical" evidence="1">
    <location>
        <begin position="395"/>
        <end position="419"/>
    </location>
</feature>
<dbReference type="EMBL" id="JAULSV010000003">
    <property type="protein sequence ID" value="KAK0648534.1"/>
    <property type="molecule type" value="Genomic_DNA"/>
</dbReference>
<organism evidence="2 3">
    <name type="scientific">Cercophora newfieldiana</name>
    <dbReference type="NCBI Taxonomy" id="92897"/>
    <lineage>
        <taxon>Eukaryota</taxon>
        <taxon>Fungi</taxon>
        <taxon>Dikarya</taxon>
        <taxon>Ascomycota</taxon>
        <taxon>Pezizomycotina</taxon>
        <taxon>Sordariomycetes</taxon>
        <taxon>Sordariomycetidae</taxon>
        <taxon>Sordariales</taxon>
        <taxon>Lasiosphaeriaceae</taxon>
        <taxon>Cercophora</taxon>
    </lineage>
</organism>
<dbReference type="Proteomes" id="UP001174936">
    <property type="component" value="Unassembled WGS sequence"/>
</dbReference>
<proteinExistence type="predicted"/>
<evidence type="ECO:0000313" key="3">
    <source>
        <dbReference type="Proteomes" id="UP001174936"/>
    </source>
</evidence>
<evidence type="ECO:0000256" key="1">
    <source>
        <dbReference type="SAM" id="Phobius"/>
    </source>
</evidence>
<protein>
    <submittedName>
        <fullName evidence="2">Uncharacterized protein</fullName>
    </submittedName>
</protein>
<reference evidence="2" key="1">
    <citation type="submission" date="2023-06" db="EMBL/GenBank/DDBJ databases">
        <title>Genome-scale phylogeny and comparative genomics of the fungal order Sordariales.</title>
        <authorList>
            <consortium name="Lawrence Berkeley National Laboratory"/>
            <person name="Hensen N."/>
            <person name="Bonometti L."/>
            <person name="Westerberg I."/>
            <person name="Brannstrom I.O."/>
            <person name="Guillou S."/>
            <person name="Cros-Aarteil S."/>
            <person name="Calhoun S."/>
            <person name="Haridas S."/>
            <person name="Kuo A."/>
            <person name="Mondo S."/>
            <person name="Pangilinan J."/>
            <person name="Riley R."/>
            <person name="Labutti K."/>
            <person name="Andreopoulos B."/>
            <person name="Lipzen A."/>
            <person name="Chen C."/>
            <person name="Yanf M."/>
            <person name="Daum C."/>
            <person name="Ng V."/>
            <person name="Clum A."/>
            <person name="Steindorff A."/>
            <person name="Ohm R."/>
            <person name="Martin F."/>
            <person name="Silar P."/>
            <person name="Natvig D."/>
            <person name="Lalanne C."/>
            <person name="Gautier V."/>
            <person name="Ament-Velasquez S.L."/>
            <person name="Kruys A."/>
            <person name="Hutchinson M.I."/>
            <person name="Powell A.J."/>
            <person name="Barry K."/>
            <person name="Miller A.N."/>
            <person name="Grigoriev I.V."/>
            <person name="Debuchy R."/>
            <person name="Gladieux P."/>
            <person name="Thoren M.H."/>
            <person name="Johannesson H."/>
        </authorList>
    </citation>
    <scope>NUCLEOTIDE SEQUENCE</scope>
    <source>
        <strain evidence="2">SMH2532-1</strain>
    </source>
</reference>
<name>A0AA39YA43_9PEZI</name>
<accession>A0AA39YA43</accession>
<keyword evidence="1" id="KW-1133">Transmembrane helix</keyword>
<evidence type="ECO:0000313" key="2">
    <source>
        <dbReference type="EMBL" id="KAK0648534.1"/>
    </source>
</evidence>
<keyword evidence="1" id="KW-0472">Membrane</keyword>
<dbReference type="AlphaFoldDB" id="A0AA39YA43"/>
<comment type="caution">
    <text evidence="2">The sequence shown here is derived from an EMBL/GenBank/DDBJ whole genome shotgun (WGS) entry which is preliminary data.</text>
</comment>
<keyword evidence="3" id="KW-1185">Reference proteome</keyword>
<gene>
    <name evidence="2" type="ORF">B0T16DRAFT_116576</name>
</gene>
<feature type="transmembrane region" description="Helical" evidence="1">
    <location>
        <begin position="95"/>
        <end position="118"/>
    </location>
</feature>
<sequence length="529" mass="58762">MLAARKSGSSWASWVAMGSSGWSTIFQISLANLFLNPWCVVRLLLPVLALGIGSIVKFNADFGYYFVSSNTTMPVYAGLTDVSSKALDLIKVADLSMFLSMFTTGLLTNTMFALPFPLAGCSHPCKSVALPGSLTTARLVSPHLNSSIYSTSTFSSSGTVRFDNATGMVVRYDSLSPETVNFNLTTECVYTGQEMRNGLQICFRQDNFSLLVGWSACPKYLLDDNLCNPDGPGPAPWRTEPMLSGTNMSLYRLASTTSYDRLTQTILDIHPLNDPVRISLDAKTYLSIFNRALVPRSNANVTLDDTYGVGALIHQLTWIYRTYNKTFPDDQKSPVAMLQNLLAIPVQFDITAEVYANYSLSEAGSTPLIHFPLPDSMITVARGGEASTKLVILPWAGGLFIAVDVVVHIIAVGWFLRAVRCLWLASKRRGDGLSEIETGIAEMDGIRAADRARVVWVEEKWWWTVLRRLVWWRDEKGVENKKRVGEERQSLLRYVLDGKEKGEMGGQGMSVWRLAKRNRALRVKEELGW</sequence>
<feature type="transmembrane region" description="Helical" evidence="1">
    <location>
        <begin position="40"/>
        <end position="60"/>
    </location>
</feature>